<dbReference type="PANTHER" id="PTHR23150">
    <property type="entry name" value="SULFATASE MODIFYING FACTOR 1, 2"/>
    <property type="match status" value="1"/>
</dbReference>
<proteinExistence type="predicted"/>
<organism evidence="2 3">
    <name type="scientific">Nodularia spumigena UHCC 0060</name>
    <dbReference type="NCBI Taxonomy" id="3110300"/>
    <lineage>
        <taxon>Bacteria</taxon>
        <taxon>Bacillati</taxon>
        <taxon>Cyanobacteriota</taxon>
        <taxon>Cyanophyceae</taxon>
        <taxon>Nostocales</taxon>
        <taxon>Nodulariaceae</taxon>
        <taxon>Nodularia</taxon>
    </lineage>
</organism>
<dbReference type="RefSeq" id="WP_323245846.1">
    <property type="nucleotide sequence ID" value="NZ_JAYGHK010000023.1"/>
</dbReference>
<sequence>MNTPLSDELIQEIAEQQINRFVGRFEPSYEYLAAHCALPLVLTPELVNYIRVQFLLNEEVPWIAEADLLLSDLCRPVGYELYAMTPVVRSNLLAKFTQEPFQDKFGRNRLKSIAQLLLDYVTYLMRTHPHKPDQLQAQQWAAMVYLDEQRTQAEEEIRNALQALVEGGKNGQAELARLQRLITEFQPQLSQYDSLRELAEEVGRLLKGEIPSRPMVFEYQTPTVNRRGEIINTETKTAQYFSEHLPNNVTLEMVSIPGGQFFMGSPKNEAQSYDDERPQHEVTVPPFFMGKYPITQAQWRAVAALPQVNRELKPDPSNFKGDNLPVEQISWYEAVEFCDRLKAHTKKDYRLPSEAEWEYACRAGTTTPFHFGETITSDLANYSAETTYGDEPKGKSVGQTSPVGSYVANAFGLYYMHGNVWEWCYDHWHENYKGAPNNGSAWLTKNNDNDNQSRLLRGGSWYTLPWNCRSASRLNNDPDVRLNDVGFRVVVSAART</sequence>
<dbReference type="InterPro" id="IPR051043">
    <property type="entry name" value="Sulfatase_Mod_Factor_Kinase"/>
</dbReference>
<dbReference type="InterPro" id="IPR016187">
    <property type="entry name" value="CTDL_fold"/>
</dbReference>
<gene>
    <name evidence="2" type="ORF">VB695_09355</name>
</gene>
<dbReference type="Pfam" id="PF03781">
    <property type="entry name" value="FGE-sulfatase"/>
    <property type="match status" value="1"/>
</dbReference>
<dbReference type="PANTHER" id="PTHR23150:SF19">
    <property type="entry name" value="FORMYLGLYCINE-GENERATING ENZYME"/>
    <property type="match status" value="1"/>
</dbReference>
<evidence type="ECO:0000259" key="1">
    <source>
        <dbReference type="Pfam" id="PF03781"/>
    </source>
</evidence>
<keyword evidence="3" id="KW-1185">Reference proteome</keyword>
<dbReference type="Proteomes" id="UP001303285">
    <property type="component" value="Unassembled WGS sequence"/>
</dbReference>
<dbReference type="Gene3D" id="3.90.1580.10">
    <property type="entry name" value="paralog of FGE (formylglycine-generating enzyme)"/>
    <property type="match status" value="1"/>
</dbReference>
<evidence type="ECO:0000313" key="2">
    <source>
        <dbReference type="EMBL" id="MEA5608275.1"/>
    </source>
</evidence>
<dbReference type="InterPro" id="IPR042095">
    <property type="entry name" value="SUMF_sf"/>
</dbReference>
<feature type="domain" description="Sulfatase-modifying factor enzyme-like" evidence="1">
    <location>
        <begin position="252"/>
        <end position="490"/>
    </location>
</feature>
<dbReference type="EMBL" id="JAYGHK010000023">
    <property type="protein sequence ID" value="MEA5608275.1"/>
    <property type="molecule type" value="Genomic_DNA"/>
</dbReference>
<evidence type="ECO:0000313" key="3">
    <source>
        <dbReference type="Proteomes" id="UP001303285"/>
    </source>
</evidence>
<dbReference type="SUPFAM" id="SSF56436">
    <property type="entry name" value="C-type lectin-like"/>
    <property type="match status" value="1"/>
</dbReference>
<dbReference type="InterPro" id="IPR005532">
    <property type="entry name" value="SUMF_dom"/>
</dbReference>
<accession>A0ABU5UT72</accession>
<reference evidence="2 3" key="1">
    <citation type="submission" date="2023-12" db="EMBL/GenBank/DDBJ databases">
        <title>Baltic Sea Cyanobacteria.</title>
        <authorList>
            <person name="Delbaje E."/>
            <person name="Fewer D.P."/>
            <person name="Shishido T.K."/>
        </authorList>
    </citation>
    <scope>NUCLEOTIDE SEQUENCE [LARGE SCALE GENOMIC DNA]</scope>
    <source>
        <strain evidence="2 3">UHCC 0060</strain>
    </source>
</reference>
<name>A0ABU5UT72_NODSP</name>
<comment type="caution">
    <text evidence="2">The sequence shown here is derived from an EMBL/GenBank/DDBJ whole genome shotgun (WGS) entry which is preliminary data.</text>
</comment>
<protein>
    <submittedName>
        <fullName evidence="2">Formylglycine-generating enzyme family protein</fullName>
    </submittedName>
</protein>